<dbReference type="Pfam" id="PF00067">
    <property type="entry name" value="p450"/>
    <property type="match status" value="2"/>
</dbReference>
<proteinExistence type="inferred from homology"/>
<dbReference type="Proteomes" id="UP001623349">
    <property type="component" value="Unassembled WGS sequence"/>
</dbReference>
<dbReference type="PANTHER" id="PTHR24300">
    <property type="entry name" value="CYTOCHROME P450 508A4-RELATED"/>
    <property type="match status" value="1"/>
</dbReference>
<sequence>MDLVTFLVLSLSCLLLFSLWRQSSGRGKLPPGPTPLPLIGNILQIDVKDISKSLTNFAKVYGPVFTLYFGPKPTVVVHGYEAVKEALDDLGEEFSGRGSFPIVERTNNGLGIIFSNGTKWKELRRFSLMTLRNFGMGKRSIEDRIQEEASCLVEELRKTNGLLCDPTFILSCAPSNVICSVIFHNRFDYKDENFLNLMEKFNENFKIMNSPWMQFVYGSHNKVIKNFTEIRSYILGRVKEHQETLDMDNPRDFIDCFLIKMEQSGSETTSTTLRYGLLLLLKHRDVTAKVQEEIDHVIGRHRSPCMQDRTRMPYTDATVHEIQRYINLIPNNVPHAATCNVRFRNYVIPKGTDLVTSLTSVLHDDKEFPNPQVFDPGHFLDENGNFKKSDYFMPFSTGKRMCVGEALARMELFLLLTTIVQNFNLKSLGDPKDIDTTPVANTFGRVPPSYQLYFIPR</sequence>
<evidence type="ECO:0000313" key="16">
    <source>
        <dbReference type="EMBL" id="GAB1302387.1"/>
    </source>
</evidence>
<organism evidence="16 17">
    <name type="scientific">Apodemus speciosus</name>
    <name type="common">Large Japanese field mouse</name>
    <dbReference type="NCBI Taxonomy" id="105296"/>
    <lineage>
        <taxon>Eukaryota</taxon>
        <taxon>Metazoa</taxon>
        <taxon>Chordata</taxon>
        <taxon>Craniata</taxon>
        <taxon>Vertebrata</taxon>
        <taxon>Euteleostomi</taxon>
        <taxon>Mammalia</taxon>
        <taxon>Eutheria</taxon>
        <taxon>Euarchontoglires</taxon>
        <taxon>Glires</taxon>
        <taxon>Rodentia</taxon>
        <taxon>Myomorpha</taxon>
        <taxon>Muroidea</taxon>
        <taxon>Muridae</taxon>
        <taxon>Murinae</taxon>
        <taxon>Apodemus</taxon>
    </lineage>
</organism>
<dbReference type="InterPro" id="IPR017972">
    <property type="entry name" value="Cyt_P450_CS"/>
</dbReference>
<feature type="signal peptide" evidence="15">
    <location>
        <begin position="1"/>
        <end position="25"/>
    </location>
</feature>
<protein>
    <recommendedName>
        <fullName evidence="5">unspecific monooxygenase</fullName>
        <ecNumber evidence="5">1.14.14.1</ecNumber>
    </recommendedName>
</protein>
<keyword evidence="10 14" id="KW-0560">Oxidoreductase</keyword>
<dbReference type="InterPro" id="IPR002401">
    <property type="entry name" value="Cyt_P450_E_grp-I"/>
</dbReference>
<keyword evidence="9" id="KW-0492">Microsome</keyword>
<dbReference type="PANTHER" id="PTHR24300:SF423">
    <property type="entry name" value="CYTOCHROME P450 2C18"/>
    <property type="match status" value="1"/>
</dbReference>
<keyword evidence="8" id="KW-0256">Endoplasmic reticulum</keyword>
<evidence type="ECO:0000256" key="1">
    <source>
        <dbReference type="ARBA" id="ARBA00001971"/>
    </source>
</evidence>
<evidence type="ECO:0000256" key="15">
    <source>
        <dbReference type="SAM" id="SignalP"/>
    </source>
</evidence>
<evidence type="ECO:0000256" key="2">
    <source>
        <dbReference type="ARBA" id="ARBA00004174"/>
    </source>
</evidence>
<evidence type="ECO:0000256" key="5">
    <source>
        <dbReference type="ARBA" id="ARBA00012109"/>
    </source>
</evidence>
<evidence type="ECO:0000256" key="7">
    <source>
        <dbReference type="ARBA" id="ARBA00022723"/>
    </source>
</evidence>
<name>A0ABQ0FT19_APOSI</name>
<dbReference type="Gene3D" id="1.10.630.10">
    <property type="entry name" value="Cytochrome P450"/>
    <property type="match status" value="1"/>
</dbReference>
<evidence type="ECO:0000256" key="13">
    <source>
        <dbReference type="ARBA" id="ARBA00023136"/>
    </source>
</evidence>
<evidence type="ECO:0000256" key="9">
    <source>
        <dbReference type="ARBA" id="ARBA00022848"/>
    </source>
</evidence>
<evidence type="ECO:0000256" key="4">
    <source>
        <dbReference type="ARBA" id="ARBA00010617"/>
    </source>
</evidence>
<feature type="chain" id="PRO_5046218743" description="unspecific monooxygenase" evidence="15">
    <location>
        <begin position="26"/>
        <end position="457"/>
    </location>
</feature>
<keyword evidence="12 14" id="KW-0503">Monooxygenase</keyword>
<evidence type="ECO:0000256" key="3">
    <source>
        <dbReference type="ARBA" id="ARBA00004406"/>
    </source>
</evidence>
<comment type="cofactor">
    <cofactor evidence="1">
        <name>heme</name>
        <dbReference type="ChEBI" id="CHEBI:30413"/>
    </cofactor>
</comment>
<comment type="caution">
    <text evidence="16">The sequence shown here is derived from an EMBL/GenBank/DDBJ whole genome shotgun (WGS) entry which is preliminary data.</text>
</comment>
<gene>
    <name evidence="16" type="ORF">APTSU1_001762600</name>
</gene>
<dbReference type="InterPro" id="IPR001128">
    <property type="entry name" value="Cyt_P450"/>
</dbReference>
<evidence type="ECO:0000256" key="10">
    <source>
        <dbReference type="ARBA" id="ARBA00023002"/>
    </source>
</evidence>
<accession>A0ABQ0FT19</accession>
<dbReference type="PRINTS" id="PR00463">
    <property type="entry name" value="EP450I"/>
</dbReference>
<dbReference type="CDD" id="cd20665">
    <property type="entry name" value="CYP2C-like"/>
    <property type="match status" value="1"/>
</dbReference>
<keyword evidence="13" id="KW-0472">Membrane</keyword>
<dbReference type="InterPro" id="IPR050182">
    <property type="entry name" value="Cytochrome_P450_fam2"/>
</dbReference>
<dbReference type="SUPFAM" id="SSF48264">
    <property type="entry name" value="Cytochrome P450"/>
    <property type="match status" value="1"/>
</dbReference>
<keyword evidence="17" id="KW-1185">Reference proteome</keyword>
<evidence type="ECO:0000313" key="17">
    <source>
        <dbReference type="Proteomes" id="UP001623349"/>
    </source>
</evidence>
<evidence type="ECO:0000256" key="12">
    <source>
        <dbReference type="ARBA" id="ARBA00023033"/>
    </source>
</evidence>
<dbReference type="EMBL" id="BAAFST010000019">
    <property type="protein sequence ID" value="GAB1302387.1"/>
    <property type="molecule type" value="Genomic_DNA"/>
</dbReference>
<keyword evidence="7 14" id="KW-0479">Metal-binding</keyword>
<dbReference type="EC" id="1.14.14.1" evidence="5"/>
<dbReference type="InterPro" id="IPR036396">
    <property type="entry name" value="Cyt_P450_sf"/>
</dbReference>
<dbReference type="PRINTS" id="PR00385">
    <property type="entry name" value="P450"/>
</dbReference>
<comment type="similarity">
    <text evidence="4 14">Belongs to the cytochrome P450 family.</text>
</comment>
<evidence type="ECO:0000256" key="14">
    <source>
        <dbReference type="RuleBase" id="RU000461"/>
    </source>
</evidence>
<comment type="subcellular location">
    <subcellularLocation>
        <location evidence="3">Endoplasmic reticulum membrane</location>
        <topology evidence="3">Peripheral membrane protein</topology>
    </subcellularLocation>
    <subcellularLocation>
        <location evidence="2">Microsome membrane</location>
        <topology evidence="2">Peripheral membrane protein</topology>
    </subcellularLocation>
</comment>
<dbReference type="PROSITE" id="PS00086">
    <property type="entry name" value="CYTOCHROME_P450"/>
    <property type="match status" value="1"/>
</dbReference>
<evidence type="ECO:0000256" key="8">
    <source>
        <dbReference type="ARBA" id="ARBA00022824"/>
    </source>
</evidence>
<keyword evidence="6 14" id="KW-0349">Heme</keyword>
<reference evidence="16 17" key="1">
    <citation type="submission" date="2024-08" db="EMBL/GenBank/DDBJ databases">
        <title>The draft genome of Apodemus speciosus.</title>
        <authorList>
            <person name="Nabeshima K."/>
            <person name="Suzuki S."/>
            <person name="Onuma M."/>
        </authorList>
    </citation>
    <scope>NUCLEOTIDE SEQUENCE [LARGE SCALE GENOMIC DNA]</scope>
    <source>
        <strain evidence="16">IB14-021</strain>
    </source>
</reference>
<evidence type="ECO:0000256" key="6">
    <source>
        <dbReference type="ARBA" id="ARBA00022617"/>
    </source>
</evidence>
<keyword evidence="15" id="KW-0732">Signal</keyword>
<evidence type="ECO:0000256" key="11">
    <source>
        <dbReference type="ARBA" id="ARBA00023004"/>
    </source>
</evidence>
<keyword evidence="11 14" id="KW-0408">Iron</keyword>